<organism evidence="2 3">
    <name type="scientific">Paenibacillus solanacearum</name>
    <dbReference type="NCBI Taxonomy" id="2048548"/>
    <lineage>
        <taxon>Bacteria</taxon>
        <taxon>Bacillati</taxon>
        <taxon>Bacillota</taxon>
        <taxon>Bacilli</taxon>
        <taxon>Bacillales</taxon>
        <taxon>Paenibacillaceae</taxon>
        <taxon>Paenibacillus</taxon>
    </lineage>
</organism>
<keyword evidence="1" id="KW-0472">Membrane</keyword>
<evidence type="ECO:0000313" key="3">
    <source>
        <dbReference type="Proteomes" id="UP000693672"/>
    </source>
</evidence>
<dbReference type="Proteomes" id="UP000693672">
    <property type="component" value="Unassembled WGS sequence"/>
</dbReference>
<dbReference type="NCBIfam" id="NF041644">
    <property type="entry name" value="CBO0543_fam"/>
    <property type="match status" value="1"/>
</dbReference>
<keyword evidence="1" id="KW-0812">Transmembrane</keyword>
<gene>
    <name evidence="2" type="ORF">PAESOLCIP111_05205</name>
</gene>
<accession>A0A916K7C6</accession>
<comment type="caution">
    <text evidence="2">The sequence shown here is derived from an EMBL/GenBank/DDBJ whole genome shotgun (WGS) entry which is preliminary data.</text>
</comment>
<evidence type="ECO:0000256" key="1">
    <source>
        <dbReference type="SAM" id="Phobius"/>
    </source>
</evidence>
<keyword evidence="3" id="KW-1185">Reference proteome</keyword>
<sequence>MQQFACCTRLRHGGIRIHIFIAALSLFALARSGAWKQASRFHATVLYMVAGNLLYFFLTTDYLLWAFVPDLHLIPVFTELLYTFIVFPCTVILFLSGFPDRRKEQVWRYSKWVALYAVMEAIYAWSGRIVYDHGWSWWCSFAFDVMMFPMLLLHSKKPGIAYVLSAFIIAALLLMFRVPIWNITMHST</sequence>
<dbReference type="EMBL" id="CAJVAS010000035">
    <property type="protein sequence ID" value="CAG7646622.1"/>
    <property type="molecule type" value="Genomic_DNA"/>
</dbReference>
<dbReference type="AlphaFoldDB" id="A0A916K7C6"/>
<keyword evidence="1" id="KW-1133">Transmembrane helix</keyword>
<reference evidence="2" key="1">
    <citation type="submission" date="2021-06" db="EMBL/GenBank/DDBJ databases">
        <authorList>
            <person name="Criscuolo A."/>
        </authorList>
    </citation>
    <scope>NUCLEOTIDE SEQUENCE</scope>
    <source>
        <strain evidence="2">CIP111600</strain>
    </source>
</reference>
<evidence type="ECO:0000313" key="2">
    <source>
        <dbReference type="EMBL" id="CAG7646622.1"/>
    </source>
</evidence>
<proteinExistence type="predicted"/>
<protein>
    <submittedName>
        <fullName evidence="2">Uncharacterized protein</fullName>
    </submittedName>
</protein>
<feature type="transmembrane region" description="Helical" evidence="1">
    <location>
        <begin position="80"/>
        <end position="98"/>
    </location>
</feature>
<dbReference type="InterPro" id="IPR048147">
    <property type="entry name" value="CBO0543-like"/>
</dbReference>
<feature type="transmembrane region" description="Helical" evidence="1">
    <location>
        <begin position="160"/>
        <end position="180"/>
    </location>
</feature>
<feature type="transmembrane region" description="Helical" evidence="1">
    <location>
        <begin position="110"/>
        <end position="129"/>
    </location>
</feature>
<name>A0A916K7C6_9BACL</name>
<feature type="transmembrane region" description="Helical" evidence="1">
    <location>
        <begin position="15"/>
        <end position="33"/>
    </location>
</feature>
<feature type="transmembrane region" description="Helical" evidence="1">
    <location>
        <begin position="45"/>
        <end position="68"/>
    </location>
</feature>